<feature type="coiled-coil region" evidence="5">
    <location>
        <begin position="120"/>
        <end position="150"/>
    </location>
</feature>
<reference evidence="8" key="1">
    <citation type="submission" date="2020-02" db="EMBL/GenBank/DDBJ databases">
        <authorList>
            <person name="Palmer J.M."/>
        </authorList>
    </citation>
    <scope>NUCLEOTIDE SEQUENCE</scope>
    <source>
        <strain evidence="8">EPUS1.4</strain>
        <tissue evidence="8">Thallus</tissue>
    </source>
</reference>
<sequence length="647" mass="72750">MGKNQNSKGHNLTKHASKSEEQTKFQLNEEFVDSEDEFFAGRDRISLDDGPSRKRGKVPEDDALLHLSDEEVLGHDEDDDIEDDIPESDGEASAFERPDEEEDEDNLPDWGSSKADYYNADVIETEADALEEEREARRLQQKQLEKLSEADFGFDENRWMEEDNAGDELRRDTFTERLPALEIKEDASSEEKAQILKSRYPEFEPLAKDFVELQKLHEELTLAAKAAEAVVKAKGSSRKGENGAIVEDMLVHDTPIATIKLRALSTYLGTVAMYFALLTSATNPASSNALAMSPAELRDHPIVHSLFRARQLWEIIKDTSLPELQAVAREAESSTLIEAEPEARMNGASLPTSMNDDYIAKKKRRRKKERAAIKAQELVEAERQLQMKRAEAKLEDLDVFISTKRKEAQLKEIGRKSNGGEDSDFGDEEALTAQEAAEKAHRKKSLRFYTSQIAQKSNKRGAASRDAGGDADLPYKERLKDRQAKLMREAERRGQLQAGDNARLGSEASGDEAEDIRLVKEVRGDDVDEDDYYDMVSARTKQKKNERKAFAEVQTQAVMEGGQVYIEEKVGPDGKRAITYAISKNKGLAPRRKKEVRNPRVKKKMRYEKAKKKLGSMRQIYKGGEGRGGYGGELTGIKTDVLKGVKL</sequence>
<feature type="domain" description="Sas10 C-terminal" evidence="7">
    <location>
        <begin position="573"/>
        <end position="647"/>
    </location>
</feature>
<accession>A0A8H7AQP3</accession>
<feature type="compositionally biased region" description="Acidic residues" evidence="6">
    <location>
        <begin position="76"/>
        <end position="90"/>
    </location>
</feature>
<feature type="region of interest" description="Disordered" evidence="6">
    <location>
        <begin position="454"/>
        <end position="512"/>
    </location>
</feature>
<feature type="compositionally biased region" description="Polar residues" evidence="6">
    <location>
        <begin position="1"/>
        <end position="10"/>
    </location>
</feature>
<evidence type="ECO:0000256" key="3">
    <source>
        <dbReference type="ARBA" id="ARBA00022553"/>
    </source>
</evidence>
<evidence type="ECO:0000259" key="7">
    <source>
        <dbReference type="Pfam" id="PF09368"/>
    </source>
</evidence>
<comment type="subcellular location">
    <subcellularLocation>
        <location evidence="1">Nucleus</location>
    </subcellularLocation>
</comment>
<evidence type="ECO:0000256" key="6">
    <source>
        <dbReference type="SAM" id="MobiDB-lite"/>
    </source>
</evidence>
<comment type="similarity">
    <text evidence="2">Belongs to the SAS10 family.</text>
</comment>
<dbReference type="GO" id="GO:0032040">
    <property type="term" value="C:small-subunit processome"/>
    <property type="evidence" value="ECO:0007669"/>
    <property type="project" value="TreeGrafter"/>
</dbReference>
<dbReference type="Pfam" id="PF09368">
    <property type="entry name" value="Sas10"/>
    <property type="match status" value="1"/>
</dbReference>
<dbReference type="Proteomes" id="UP000606974">
    <property type="component" value="Unassembled WGS sequence"/>
</dbReference>
<feature type="compositionally biased region" description="Basic and acidic residues" evidence="6">
    <location>
        <begin position="473"/>
        <end position="494"/>
    </location>
</feature>
<keyword evidence="5" id="KW-0175">Coiled coil</keyword>
<comment type="caution">
    <text evidence="8">The sequence shown here is derived from an EMBL/GenBank/DDBJ whole genome shotgun (WGS) entry which is preliminary data.</text>
</comment>
<evidence type="ECO:0000313" key="9">
    <source>
        <dbReference type="Proteomes" id="UP000606974"/>
    </source>
</evidence>
<dbReference type="PANTHER" id="PTHR13237">
    <property type="entry name" value="SOMETHING ABOUT SILENCING PROTEIN 10-RELATED"/>
    <property type="match status" value="1"/>
</dbReference>
<organism evidence="8 9">
    <name type="scientific">Endocarpon pusillum</name>
    <dbReference type="NCBI Taxonomy" id="364733"/>
    <lineage>
        <taxon>Eukaryota</taxon>
        <taxon>Fungi</taxon>
        <taxon>Dikarya</taxon>
        <taxon>Ascomycota</taxon>
        <taxon>Pezizomycotina</taxon>
        <taxon>Eurotiomycetes</taxon>
        <taxon>Chaetothyriomycetidae</taxon>
        <taxon>Verrucariales</taxon>
        <taxon>Verrucariaceae</taxon>
        <taxon>Endocarpon</taxon>
    </lineage>
</organism>
<dbReference type="GO" id="GO:0000462">
    <property type="term" value="P:maturation of SSU-rRNA from tricistronic rRNA transcript (SSU-rRNA, 5.8S rRNA, LSU-rRNA)"/>
    <property type="evidence" value="ECO:0007669"/>
    <property type="project" value="TreeGrafter"/>
</dbReference>
<name>A0A8H7AQP3_9EURO</name>
<evidence type="ECO:0000256" key="4">
    <source>
        <dbReference type="ARBA" id="ARBA00023242"/>
    </source>
</evidence>
<feature type="region of interest" description="Disordered" evidence="6">
    <location>
        <begin position="1"/>
        <end position="118"/>
    </location>
</feature>
<feature type="coiled-coil region" evidence="5">
    <location>
        <begin position="364"/>
        <end position="395"/>
    </location>
</feature>
<dbReference type="InterPro" id="IPR018972">
    <property type="entry name" value="Sas10_C_dom"/>
</dbReference>
<dbReference type="Pfam" id="PF04000">
    <property type="entry name" value="Sas10_Utp3"/>
    <property type="match status" value="1"/>
</dbReference>
<protein>
    <recommendedName>
        <fullName evidence="7">Sas10 C-terminal domain-containing protein</fullName>
    </recommendedName>
</protein>
<dbReference type="InterPro" id="IPR007146">
    <property type="entry name" value="Sas10/Utp3/C1D"/>
</dbReference>
<dbReference type="OrthoDB" id="1924577at2759"/>
<feature type="compositionally biased region" description="Acidic residues" evidence="6">
    <location>
        <begin position="98"/>
        <end position="107"/>
    </location>
</feature>
<proteinExistence type="inferred from homology"/>
<keyword evidence="4" id="KW-0539">Nucleus</keyword>
<dbReference type="EMBL" id="JAACFV010000012">
    <property type="protein sequence ID" value="KAF7512477.1"/>
    <property type="molecule type" value="Genomic_DNA"/>
</dbReference>
<feature type="compositionally biased region" description="Low complexity" evidence="6">
    <location>
        <begin position="460"/>
        <end position="472"/>
    </location>
</feature>
<evidence type="ECO:0000256" key="5">
    <source>
        <dbReference type="SAM" id="Coils"/>
    </source>
</evidence>
<evidence type="ECO:0000256" key="1">
    <source>
        <dbReference type="ARBA" id="ARBA00004123"/>
    </source>
</evidence>
<gene>
    <name evidence="8" type="ORF">GJ744_001412</name>
</gene>
<dbReference type="AlphaFoldDB" id="A0A8H7AQP3"/>
<keyword evidence="3" id="KW-0597">Phosphoprotein</keyword>
<evidence type="ECO:0000256" key="2">
    <source>
        <dbReference type="ARBA" id="ARBA00010979"/>
    </source>
</evidence>
<keyword evidence="9" id="KW-1185">Reference proteome</keyword>
<evidence type="ECO:0000313" key="8">
    <source>
        <dbReference type="EMBL" id="KAF7512477.1"/>
    </source>
</evidence>
<dbReference type="PANTHER" id="PTHR13237:SF8">
    <property type="entry name" value="SOMETHING ABOUT SILENCING PROTEIN 10"/>
    <property type="match status" value="1"/>
</dbReference>
<feature type="compositionally biased region" description="Basic and acidic residues" evidence="6">
    <location>
        <begin position="39"/>
        <end position="75"/>
    </location>
</feature>